<proteinExistence type="predicted"/>
<dbReference type="Proteomes" id="UP000241462">
    <property type="component" value="Unassembled WGS sequence"/>
</dbReference>
<evidence type="ECO:0000313" key="2">
    <source>
        <dbReference type="EMBL" id="PSR84141.1"/>
    </source>
</evidence>
<feature type="region of interest" description="Disordered" evidence="1">
    <location>
        <begin position="168"/>
        <end position="187"/>
    </location>
</feature>
<reference evidence="2 3" key="1">
    <citation type="journal article" date="2018" name="Mycol. Prog.">
        <title>Coniella lustricola, a new species from submerged detritus.</title>
        <authorList>
            <person name="Raudabaugh D.B."/>
            <person name="Iturriaga T."/>
            <person name="Carver A."/>
            <person name="Mondo S."/>
            <person name="Pangilinan J."/>
            <person name="Lipzen A."/>
            <person name="He G."/>
            <person name="Amirebrahimi M."/>
            <person name="Grigoriev I.V."/>
            <person name="Miller A.N."/>
        </authorList>
    </citation>
    <scope>NUCLEOTIDE SEQUENCE [LARGE SCALE GENOMIC DNA]</scope>
    <source>
        <strain evidence="2 3">B22-T-1</strain>
    </source>
</reference>
<sequence length="187" mass="19186">MMGIIPARALVRRLPLAALAALAALAVCLGALFARLAPTRCAAWVEEGVWLAGLPGTLGQPAATVQPSRIPAQQAHTNTQRETHTHAHAHATAASLLAVPGLDGEHSSTGLDHGLRVPPRPRSSCGQAFFLQATVGSPDQQFLARLAHTPKSASLVCNPPPLGSFSRVPGLGRATGAADVEDDGLAG</sequence>
<dbReference type="InParanoid" id="A0A2T3A797"/>
<evidence type="ECO:0000313" key="3">
    <source>
        <dbReference type="Proteomes" id="UP000241462"/>
    </source>
</evidence>
<dbReference type="AlphaFoldDB" id="A0A2T3A797"/>
<evidence type="ECO:0000256" key="1">
    <source>
        <dbReference type="SAM" id="MobiDB-lite"/>
    </source>
</evidence>
<name>A0A2T3A797_9PEZI</name>
<organism evidence="2 3">
    <name type="scientific">Coniella lustricola</name>
    <dbReference type="NCBI Taxonomy" id="2025994"/>
    <lineage>
        <taxon>Eukaryota</taxon>
        <taxon>Fungi</taxon>
        <taxon>Dikarya</taxon>
        <taxon>Ascomycota</taxon>
        <taxon>Pezizomycotina</taxon>
        <taxon>Sordariomycetes</taxon>
        <taxon>Sordariomycetidae</taxon>
        <taxon>Diaporthales</taxon>
        <taxon>Schizoparmaceae</taxon>
        <taxon>Coniella</taxon>
    </lineage>
</organism>
<keyword evidence="3" id="KW-1185">Reference proteome</keyword>
<accession>A0A2T3A797</accession>
<dbReference type="EMBL" id="KZ678447">
    <property type="protein sequence ID" value="PSR84141.1"/>
    <property type="molecule type" value="Genomic_DNA"/>
</dbReference>
<protein>
    <submittedName>
        <fullName evidence="2">Uncharacterized protein</fullName>
    </submittedName>
</protein>
<feature type="region of interest" description="Disordered" evidence="1">
    <location>
        <begin position="62"/>
        <end position="89"/>
    </location>
</feature>
<gene>
    <name evidence="2" type="ORF">BD289DRAFT_265666</name>
</gene>